<organism evidence="1 2">
    <name type="scientific">Exidia glandulosa HHB12029</name>
    <dbReference type="NCBI Taxonomy" id="1314781"/>
    <lineage>
        <taxon>Eukaryota</taxon>
        <taxon>Fungi</taxon>
        <taxon>Dikarya</taxon>
        <taxon>Basidiomycota</taxon>
        <taxon>Agaricomycotina</taxon>
        <taxon>Agaricomycetes</taxon>
        <taxon>Auriculariales</taxon>
        <taxon>Exidiaceae</taxon>
        <taxon>Exidia</taxon>
    </lineage>
</organism>
<dbReference type="OrthoDB" id="5570013at2759"/>
<keyword evidence="2" id="KW-1185">Reference proteome</keyword>
<dbReference type="EMBL" id="KV427102">
    <property type="protein sequence ID" value="KZV78131.1"/>
    <property type="molecule type" value="Genomic_DNA"/>
</dbReference>
<sequence length="453" mass="48917">MGLPLYTEALVRQPRAESWNWARMLALAFIATATLSISQWSRPSFLPSASHPAVEPTVPSLAQDQVLVGLPTLSTAPVSTGDPAIARWCYFDEDDKHELPANYSHSMTLSPEDLEFREEHPWADGGWTFEALAVPDLEAVEVRAHFSVSSAKQGCTANICIVPLPYGRRGLFIVPHRPACSGAEPLVDVQATVHFAYPETASKPILVESISTDMKTMSQRFRPFRGQVDVSLLTLVSSGGAIHIEDLNANSAQITAWRGDVTVNVSLSEATSTIQILGGHMKASIALSAPSTEDVVLQVLASEGAVADFDLVVTAPASQSDPAKYLVQLAELWNASLRLDVVSLAPRSPLGITHIGQDGSRLELTLPSTFEGPFTFSAFNTTVDRKPMLVRGPDVPDPTGEHRNRTISSQTWDVEGGYHVMAGEAFWGAQSNKSTYPNYVLSLSNSAEAVLVL</sequence>
<dbReference type="AlphaFoldDB" id="A0A166MKD0"/>
<dbReference type="InParanoid" id="A0A166MKD0"/>
<protein>
    <submittedName>
        <fullName evidence="1">Uncharacterized protein</fullName>
    </submittedName>
</protein>
<proteinExistence type="predicted"/>
<dbReference type="Proteomes" id="UP000077266">
    <property type="component" value="Unassembled WGS sequence"/>
</dbReference>
<name>A0A166MKD0_EXIGL</name>
<reference evidence="1 2" key="1">
    <citation type="journal article" date="2016" name="Mol. Biol. Evol.">
        <title>Comparative Genomics of Early-Diverging Mushroom-Forming Fungi Provides Insights into the Origins of Lignocellulose Decay Capabilities.</title>
        <authorList>
            <person name="Nagy L.G."/>
            <person name="Riley R."/>
            <person name="Tritt A."/>
            <person name="Adam C."/>
            <person name="Daum C."/>
            <person name="Floudas D."/>
            <person name="Sun H."/>
            <person name="Yadav J.S."/>
            <person name="Pangilinan J."/>
            <person name="Larsson K.H."/>
            <person name="Matsuura K."/>
            <person name="Barry K."/>
            <person name="Labutti K."/>
            <person name="Kuo R."/>
            <person name="Ohm R.A."/>
            <person name="Bhattacharya S.S."/>
            <person name="Shirouzu T."/>
            <person name="Yoshinaga Y."/>
            <person name="Martin F.M."/>
            <person name="Grigoriev I.V."/>
            <person name="Hibbett D.S."/>
        </authorList>
    </citation>
    <scope>NUCLEOTIDE SEQUENCE [LARGE SCALE GENOMIC DNA]</scope>
    <source>
        <strain evidence="1 2">HHB12029</strain>
    </source>
</reference>
<accession>A0A166MKD0</accession>
<gene>
    <name evidence="1" type="ORF">EXIGLDRAFT_784264</name>
</gene>
<evidence type="ECO:0000313" key="1">
    <source>
        <dbReference type="EMBL" id="KZV78131.1"/>
    </source>
</evidence>
<evidence type="ECO:0000313" key="2">
    <source>
        <dbReference type="Proteomes" id="UP000077266"/>
    </source>
</evidence>